<dbReference type="Pfam" id="PF05050">
    <property type="entry name" value="Methyltransf_21"/>
    <property type="match status" value="1"/>
</dbReference>
<feature type="domain" description="Methyltransferase FkbM" evidence="1">
    <location>
        <begin position="95"/>
        <end position="258"/>
    </location>
</feature>
<accession>A0A2Z3HJA0</accession>
<dbReference type="SUPFAM" id="SSF53335">
    <property type="entry name" value="S-adenosyl-L-methionine-dependent methyltransferases"/>
    <property type="match status" value="1"/>
</dbReference>
<keyword evidence="3" id="KW-1185">Reference proteome</keyword>
<evidence type="ECO:0000313" key="3">
    <source>
        <dbReference type="Proteomes" id="UP000245802"/>
    </source>
</evidence>
<dbReference type="OrthoDB" id="9801609at2"/>
<name>A0A2Z3HJA0_9BACT</name>
<dbReference type="InterPro" id="IPR029063">
    <property type="entry name" value="SAM-dependent_MTases_sf"/>
</dbReference>
<dbReference type="KEGG" id="gog:C1280_34095"/>
<evidence type="ECO:0000313" key="2">
    <source>
        <dbReference type="EMBL" id="AWM41540.1"/>
    </source>
</evidence>
<organism evidence="2 3">
    <name type="scientific">Gemmata obscuriglobus</name>
    <dbReference type="NCBI Taxonomy" id="114"/>
    <lineage>
        <taxon>Bacteria</taxon>
        <taxon>Pseudomonadati</taxon>
        <taxon>Planctomycetota</taxon>
        <taxon>Planctomycetia</taxon>
        <taxon>Gemmatales</taxon>
        <taxon>Gemmataceae</taxon>
        <taxon>Gemmata</taxon>
    </lineage>
</organism>
<proteinExistence type="predicted"/>
<dbReference type="RefSeq" id="WP_010035978.1">
    <property type="nucleotide sequence ID" value="NZ_CP025958.1"/>
</dbReference>
<dbReference type="InterPro" id="IPR006311">
    <property type="entry name" value="TAT_signal"/>
</dbReference>
<reference evidence="2 3" key="1">
    <citation type="submission" date="2018-01" db="EMBL/GenBank/DDBJ databases">
        <title>G. obscuriglobus.</title>
        <authorList>
            <person name="Franke J."/>
            <person name="Blomberg W."/>
            <person name="Selmecki A."/>
        </authorList>
    </citation>
    <scope>NUCLEOTIDE SEQUENCE [LARGE SCALE GENOMIC DNA]</scope>
    <source>
        <strain evidence="2 3">DSM 5831</strain>
    </source>
</reference>
<protein>
    <recommendedName>
        <fullName evidence="1">Methyltransferase FkbM domain-containing protein</fullName>
    </recommendedName>
</protein>
<dbReference type="EMBL" id="CP025958">
    <property type="protein sequence ID" value="AWM41540.1"/>
    <property type="molecule type" value="Genomic_DNA"/>
</dbReference>
<dbReference type="Proteomes" id="UP000245802">
    <property type="component" value="Chromosome"/>
</dbReference>
<dbReference type="PROSITE" id="PS51318">
    <property type="entry name" value="TAT"/>
    <property type="match status" value="1"/>
</dbReference>
<evidence type="ECO:0000259" key="1">
    <source>
        <dbReference type="Pfam" id="PF05050"/>
    </source>
</evidence>
<dbReference type="Gene3D" id="3.40.50.150">
    <property type="entry name" value="Vaccinia Virus protein VP39"/>
    <property type="match status" value="1"/>
</dbReference>
<sequence>MEPISPSAPVAPPPPRRSFLFGGLLGGAAGLVGGAGGLAAAKPSGWAWSPKPEPPAEPAPAMPNEAKLSYAQFGEDIVAGGLLASVRVEKPTYLDVGAYDPVASNNTYLFYTRGARGVLVEPNVAYTDRLKSVRPGDTVLAAGIGVTDATEADYYVLTADQLNTFDKAQVEHLERTTEHRLVRVVKTPLLNINRVIADHFGGAAPDFLSVDIEGLDLAVLKTLDFGRFRPKVICVETLVTGTLAHRPEVSQLFAEKGYELRGLTFPNALFMDKRVLNKV</sequence>
<dbReference type="InterPro" id="IPR006342">
    <property type="entry name" value="FkbM_mtfrase"/>
</dbReference>
<dbReference type="AlphaFoldDB" id="A0A2Z3HJA0"/>
<gene>
    <name evidence="2" type="ORF">C1280_34095</name>
</gene>